<keyword evidence="8" id="KW-1185">Reference proteome</keyword>
<feature type="region of interest" description="Disordered" evidence="3">
    <location>
        <begin position="169"/>
        <end position="192"/>
    </location>
</feature>
<dbReference type="SUPFAM" id="SSF46785">
    <property type="entry name" value="Winged helix' DNA-binding domain"/>
    <property type="match status" value="1"/>
</dbReference>
<dbReference type="Gene3D" id="3.10.20.90">
    <property type="entry name" value="Phosphatidylinositol 3-kinase Catalytic Subunit, Chain A, domain 1"/>
    <property type="match status" value="1"/>
</dbReference>
<dbReference type="Ensembl" id="ENSPSTT00000023520.1">
    <property type="protein sequence ID" value="ENSPSTP00000022396.1"/>
    <property type="gene ID" value="ENSPSTG00000016268.1"/>
</dbReference>
<dbReference type="InterPro" id="IPR036964">
    <property type="entry name" value="RASGEF_cat_dom_sf"/>
</dbReference>
<dbReference type="GO" id="GO:0005886">
    <property type="term" value="C:plasma membrane"/>
    <property type="evidence" value="ECO:0007669"/>
    <property type="project" value="TreeGrafter"/>
</dbReference>
<feature type="domain" description="N-terminal Ras-GEF" evidence="6">
    <location>
        <begin position="212"/>
        <end position="333"/>
    </location>
</feature>
<dbReference type="InterPro" id="IPR036388">
    <property type="entry name" value="WH-like_DNA-bd_sf"/>
</dbReference>
<dbReference type="SUPFAM" id="SSF54236">
    <property type="entry name" value="Ubiquitin-like"/>
    <property type="match status" value="1"/>
</dbReference>
<keyword evidence="1 2" id="KW-0344">Guanine-nucleotide releasing factor</keyword>
<dbReference type="Gene3D" id="1.10.840.10">
    <property type="entry name" value="Ras guanine-nucleotide exchange factors catalytic domain"/>
    <property type="match status" value="1"/>
</dbReference>
<dbReference type="PANTHER" id="PTHR23113:SF26">
    <property type="entry name" value="RAP GUANINE NUCLEOTIDE EXCHANGE FACTOR 5"/>
    <property type="match status" value="1"/>
</dbReference>
<evidence type="ECO:0000313" key="7">
    <source>
        <dbReference type="Ensembl" id="ENSPSTP00000022396.1"/>
    </source>
</evidence>
<dbReference type="InterPro" id="IPR001895">
    <property type="entry name" value="RASGEF_cat_dom"/>
</dbReference>
<dbReference type="PROSITE" id="PS00720">
    <property type="entry name" value="RASGEF"/>
    <property type="match status" value="1"/>
</dbReference>
<dbReference type="InterPro" id="IPR029071">
    <property type="entry name" value="Ubiquitin-like_domsf"/>
</dbReference>
<accession>A0A8C9FZE3</accession>
<proteinExistence type="predicted"/>
<dbReference type="PROSITE" id="PS50009">
    <property type="entry name" value="RASGEF_CAT"/>
    <property type="match status" value="1"/>
</dbReference>
<dbReference type="FunFam" id="1.10.840.10:FF:000002">
    <property type="entry name" value="Rap guanine nucleotide exchange factor 4"/>
    <property type="match status" value="1"/>
</dbReference>
<reference evidence="7" key="1">
    <citation type="submission" date="2025-08" db="UniProtKB">
        <authorList>
            <consortium name="Ensembl"/>
        </authorList>
    </citation>
    <scope>IDENTIFICATION</scope>
</reference>
<dbReference type="Gene3D" id="1.20.870.10">
    <property type="entry name" value="Son of sevenless (SoS) protein Chain: S domain 1"/>
    <property type="match status" value="2"/>
</dbReference>
<evidence type="ECO:0000313" key="8">
    <source>
        <dbReference type="Proteomes" id="UP000694428"/>
    </source>
</evidence>
<dbReference type="InterPro" id="IPR000651">
    <property type="entry name" value="Ras-like_Gua-exchang_fac_N"/>
</dbReference>
<dbReference type="SUPFAM" id="SSF48366">
    <property type="entry name" value="Ras GEF"/>
    <property type="match status" value="1"/>
</dbReference>
<feature type="domain" description="Ras-GEF" evidence="4">
    <location>
        <begin position="458"/>
        <end position="693"/>
    </location>
</feature>
<protein>
    <submittedName>
        <fullName evidence="7">Rap guanine nucleotide exchange factor 5</fullName>
    </submittedName>
</protein>
<dbReference type="Pfam" id="PF00618">
    <property type="entry name" value="RasGEF_N"/>
    <property type="match status" value="1"/>
</dbReference>
<organism evidence="7 8">
    <name type="scientific">Pavo cristatus</name>
    <name type="common">Indian peafowl</name>
    <name type="synonym">Blue peafowl</name>
    <dbReference type="NCBI Taxonomy" id="9049"/>
    <lineage>
        <taxon>Eukaryota</taxon>
        <taxon>Metazoa</taxon>
        <taxon>Chordata</taxon>
        <taxon>Craniata</taxon>
        <taxon>Vertebrata</taxon>
        <taxon>Euteleostomi</taxon>
        <taxon>Archelosauria</taxon>
        <taxon>Archosauria</taxon>
        <taxon>Dinosauria</taxon>
        <taxon>Saurischia</taxon>
        <taxon>Theropoda</taxon>
        <taxon>Coelurosauria</taxon>
        <taxon>Aves</taxon>
        <taxon>Neognathae</taxon>
        <taxon>Galloanserae</taxon>
        <taxon>Galliformes</taxon>
        <taxon>Phasianidae</taxon>
        <taxon>Phasianinae</taxon>
        <taxon>Pavo</taxon>
    </lineage>
</organism>
<dbReference type="InterPro" id="IPR023578">
    <property type="entry name" value="Ras_GEF_dom_sf"/>
</dbReference>
<evidence type="ECO:0000256" key="2">
    <source>
        <dbReference type="PROSITE-ProRule" id="PRU00168"/>
    </source>
</evidence>
<name>A0A8C9FZE3_PAVCR</name>
<dbReference type="Pfam" id="PF00617">
    <property type="entry name" value="RasGEF"/>
    <property type="match status" value="1"/>
</dbReference>
<dbReference type="InterPro" id="IPR019804">
    <property type="entry name" value="Ras_G-nucl-exch_fac_CS"/>
</dbReference>
<dbReference type="PROSITE" id="PS50212">
    <property type="entry name" value="RASGEF_NTER"/>
    <property type="match status" value="1"/>
</dbReference>
<dbReference type="SMART" id="SM00229">
    <property type="entry name" value="RasGEFN"/>
    <property type="match status" value="1"/>
</dbReference>
<dbReference type="SMART" id="SM00147">
    <property type="entry name" value="RasGEF"/>
    <property type="match status" value="1"/>
</dbReference>
<dbReference type="AlphaFoldDB" id="A0A8C9FZE3"/>
<evidence type="ECO:0000259" key="5">
    <source>
        <dbReference type="PROSITE" id="PS50186"/>
    </source>
</evidence>
<dbReference type="Gene3D" id="1.10.10.10">
    <property type="entry name" value="Winged helix-like DNA-binding domain superfamily/Winged helix DNA-binding domain"/>
    <property type="match status" value="1"/>
</dbReference>
<feature type="domain" description="DEP" evidence="5">
    <location>
        <begin position="33"/>
        <end position="101"/>
    </location>
</feature>
<evidence type="ECO:0000259" key="6">
    <source>
        <dbReference type="PROSITE" id="PS50212"/>
    </source>
</evidence>
<evidence type="ECO:0000256" key="3">
    <source>
        <dbReference type="SAM" id="MobiDB-lite"/>
    </source>
</evidence>
<dbReference type="InterPro" id="IPR008937">
    <property type="entry name" value="Ras-like_GEF"/>
</dbReference>
<dbReference type="PROSITE" id="PS50186">
    <property type="entry name" value="DEP"/>
    <property type="match status" value="1"/>
</dbReference>
<dbReference type="PANTHER" id="PTHR23113">
    <property type="entry name" value="GUANINE NUCLEOTIDE EXCHANGE FACTOR"/>
    <property type="match status" value="1"/>
</dbReference>
<dbReference type="CDD" id="cd00155">
    <property type="entry name" value="RasGEF"/>
    <property type="match status" value="1"/>
</dbReference>
<evidence type="ECO:0000259" key="4">
    <source>
        <dbReference type="PROSITE" id="PS50009"/>
    </source>
</evidence>
<dbReference type="GO" id="GO:0005085">
    <property type="term" value="F:guanyl-nucleotide exchange factor activity"/>
    <property type="evidence" value="ECO:0007669"/>
    <property type="project" value="UniProtKB-KW"/>
</dbReference>
<sequence length="694" mass="79945">FYQTVLQTLSRRISNPYLETPSNKVLVNNALSVFRRSCVGSELVDWLLEHCPFVKCRSTAVGVWQLLLDMGIILSGQCDSIFVSPAAAVSLRSASGTEFSKYDQTDAFLLRLKSCGSAMSWDCGFKYLFALSPTLKAGVLCKLQERDDIGRIELVQKLARENCQFLQADRKQPEKTEQQADDGGGRERPREEAGPALVLRKVWSRTAARGCAGYVVVSGTPEKILEHLLSDLHLEAAQDKETETLLDDFLLTYTVFMTTDDLCQALLRQYPFKCCVNTHHAVTPRFTIYRNVLDDVYEYPILEKELKEFQKILGMHRRHTVDEYSPHRKNKTFFHQFSLKENWLQHRGTMNEAEEIFCRVYITEHSYVSVKAQVTTSAQEILKIVAEKIQYPEEELALVIITFSGEKHELQPNDLAISKSYESSSRMFVYRRDLTDSLNPFAENEELQQRSVRILGINTWDLALELTNFDWSLFNAIHEQELIYFTFSRQGSAENTENLSLLLQRCNEVQLWVATEILLCSQLCKRVQLVKKFIKIAAHCKAQRNLNSFFAIVMGLNTASVSRLSQTWEKIPGKFKKLFTELESLTDPSLNHKAYRDAFKKMKSPKIPFMPLLLKDVTFIHEGNKTFLDNLVNFEKLHMIADTVRSLRHCRNNQFGNEVPSKEHHELKPYVHHLHVIDNQQALFELSHRIEPRA</sequence>
<dbReference type="GO" id="GO:0007265">
    <property type="term" value="P:Ras protein signal transduction"/>
    <property type="evidence" value="ECO:0007669"/>
    <property type="project" value="TreeGrafter"/>
</dbReference>
<dbReference type="InterPro" id="IPR036390">
    <property type="entry name" value="WH_DNA-bd_sf"/>
</dbReference>
<dbReference type="InterPro" id="IPR000591">
    <property type="entry name" value="DEP_dom"/>
</dbReference>
<dbReference type="Proteomes" id="UP000694428">
    <property type="component" value="Unplaced"/>
</dbReference>
<reference evidence="7" key="2">
    <citation type="submission" date="2025-09" db="UniProtKB">
        <authorList>
            <consortium name="Ensembl"/>
        </authorList>
    </citation>
    <scope>IDENTIFICATION</scope>
</reference>
<evidence type="ECO:0000256" key="1">
    <source>
        <dbReference type="ARBA" id="ARBA00022658"/>
    </source>
</evidence>